<accession>A0A9D4UBH7</accession>
<organism evidence="2 3">
    <name type="scientific">Adiantum capillus-veneris</name>
    <name type="common">Maidenhair fern</name>
    <dbReference type="NCBI Taxonomy" id="13818"/>
    <lineage>
        <taxon>Eukaryota</taxon>
        <taxon>Viridiplantae</taxon>
        <taxon>Streptophyta</taxon>
        <taxon>Embryophyta</taxon>
        <taxon>Tracheophyta</taxon>
        <taxon>Polypodiopsida</taxon>
        <taxon>Polypodiidae</taxon>
        <taxon>Polypodiales</taxon>
        <taxon>Pteridineae</taxon>
        <taxon>Pteridaceae</taxon>
        <taxon>Vittarioideae</taxon>
        <taxon>Adiantum</taxon>
    </lineage>
</organism>
<dbReference type="Proteomes" id="UP000886520">
    <property type="component" value="Chromosome 19"/>
</dbReference>
<keyword evidence="1" id="KW-0472">Membrane</keyword>
<feature type="transmembrane region" description="Helical" evidence="1">
    <location>
        <begin position="20"/>
        <end position="43"/>
    </location>
</feature>
<evidence type="ECO:0000313" key="2">
    <source>
        <dbReference type="EMBL" id="KAI5064984.1"/>
    </source>
</evidence>
<keyword evidence="1" id="KW-0812">Transmembrane</keyword>
<protein>
    <submittedName>
        <fullName evidence="2">Uncharacterized protein</fullName>
    </submittedName>
</protein>
<comment type="caution">
    <text evidence="2">The sequence shown here is derived from an EMBL/GenBank/DDBJ whole genome shotgun (WGS) entry which is preliminary data.</text>
</comment>
<dbReference type="EMBL" id="JABFUD020000019">
    <property type="protein sequence ID" value="KAI5064984.1"/>
    <property type="molecule type" value="Genomic_DNA"/>
</dbReference>
<evidence type="ECO:0000256" key="1">
    <source>
        <dbReference type="SAM" id="Phobius"/>
    </source>
</evidence>
<dbReference type="AlphaFoldDB" id="A0A9D4UBH7"/>
<gene>
    <name evidence="2" type="ORF">GOP47_0019679</name>
</gene>
<proteinExistence type="predicted"/>
<evidence type="ECO:0000313" key="3">
    <source>
        <dbReference type="Proteomes" id="UP000886520"/>
    </source>
</evidence>
<sequence>MLEKSSQEIMEIIFSLKFEHVWHTMPGIGFFGDAILAGFYAGLKYNVHLSLHRSGESVRMDFGQISSTIVNYASLEEACKNAGQVLVEAISE</sequence>
<keyword evidence="3" id="KW-1185">Reference proteome</keyword>
<name>A0A9D4UBH7_ADICA</name>
<keyword evidence="1" id="KW-1133">Transmembrane helix</keyword>
<reference evidence="2" key="1">
    <citation type="submission" date="2021-01" db="EMBL/GenBank/DDBJ databases">
        <title>Adiantum capillus-veneris genome.</title>
        <authorList>
            <person name="Fang Y."/>
            <person name="Liao Q."/>
        </authorList>
    </citation>
    <scope>NUCLEOTIDE SEQUENCE</scope>
    <source>
        <strain evidence="2">H3</strain>
        <tissue evidence="2">Leaf</tissue>
    </source>
</reference>